<dbReference type="GO" id="GO:0032040">
    <property type="term" value="C:small-subunit processome"/>
    <property type="evidence" value="ECO:0007669"/>
    <property type="project" value="TreeGrafter"/>
</dbReference>
<dbReference type="Pfam" id="PF00400">
    <property type="entry name" value="WD40"/>
    <property type="match status" value="3"/>
</dbReference>
<dbReference type="InterPro" id="IPR015943">
    <property type="entry name" value="WD40/YVTN_repeat-like_dom_sf"/>
</dbReference>
<feature type="region of interest" description="Disordered" evidence="6">
    <location>
        <begin position="348"/>
        <end position="372"/>
    </location>
</feature>
<evidence type="ECO:0000256" key="2">
    <source>
        <dbReference type="ARBA" id="ARBA00022574"/>
    </source>
</evidence>
<dbReference type="AlphaFoldDB" id="A0A1Y2AFG8"/>
<evidence type="ECO:0000313" key="7">
    <source>
        <dbReference type="EMBL" id="ORY21246.1"/>
    </source>
</evidence>
<evidence type="ECO:0000256" key="6">
    <source>
        <dbReference type="SAM" id="MobiDB-lite"/>
    </source>
</evidence>
<dbReference type="PROSITE" id="PS00678">
    <property type="entry name" value="WD_REPEATS_1"/>
    <property type="match status" value="1"/>
</dbReference>
<dbReference type="GO" id="GO:0034511">
    <property type="term" value="F:U3 snoRNA binding"/>
    <property type="evidence" value="ECO:0007669"/>
    <property type="project" value="InterPro"/>
</dbReference>
<keyword evidence="2 5" id="KW-0853">WD repeat</keyword>
<dbReference type="Gene3D" id="2.130.10.10">
    <property type="entry name" value="YVTN repeat-like/Quinoprotein amine dehydrogenase"/>
    <property type="match status" value="1"/>
</dbReference>
<feature type="compositionally biased region" description="Basic and acidic residues" evidence="6">
    <location>
        <begin position="53"/>
        <end position="62"/>
    </location>
</feature>
<dbReference type="FunCoup" id="A0A1Y2AFG8">
    <property type="interactions" value="553"/>
</dbReference>
<accession>A0A1Y2AFG8</accession>
<dbReference type="EMBL" id="MCFC01000115">
    <property type="protein sequence ID" value="ORY21246.1"/>
    <property type="molecule type" value="Genomic_DNA"/>
</dbReference>
<dbReference type="InParanoid" id="A0A1Y2AFG8"/>
<proteinExistence type="predicted"/>
<feature type="compositionally biased region" description="Low complexity" evidence="6">
    <location>
        <begin position="498"/>
        <end position="511"/>
    </location>
</feature>
<dbReference type="FunFam" id="2.130.10.10:FF:000899">
    <property type="entry name" value="Chromosome 15, whole genome shotgun sequence"/>
    <property type="match status" value="1"/>
</dbReference>
<feature type="region of interest" description="Disordered" evidence="6">
    <location>
        <begin position="498"/>
        <end position="521"/>
    </location>
</feature>
<gene>
    <name evidence="7" type="ORF">BCR39DRAFT_553978</name>
</gene>
<sequence>MPDSFFQSEKKRKRPSSSRPRQTTRQASKPKRADRDEDLSSGSEAGGADLDTMDFRAGREDGPLSDDEIVDRNETAAEKRVRMAEGYLRKVQEEIEADREHGDYDAADLDREIIASRLQKDVAESEGRIHQYIASHIASSSSRIMTTPSHAPTSIAATAKAIFISTKRGQIYRYSLPDLKRVGKPFGPARVSGPKVAGASQGHIGEILCLAVSEDGRYLVSGGRDKIVGVWDVESDEAIWKAGIRGHKDAVSSISIPPLNNPSYHMVTASLSRHLALSSISTLSTIDTFFGHQDSITSVSSLKPTIAVTAGSRDRTCRWWKVEEEVQLVFRGGGRTFEGAAGLAPEIPKERLGGGFMPGEEPTTESKADKKGKGREFVEGRIDCVCMLDDQHFISGGDSGSISLWHTGKKKPIFTKALAHGFDELLVESEHSMPGARWITSLASLRGTDLFASGSWDGSIKLWALDPSFRSFKPASVHEIHVAGFVNALEILSVPSTSMDSSSWTQSSVSDAPEDTEGSAKSKTEILLVAAVSQEPRLGRWMRIKDGVKNGAFAAHIKLDAEGRSLL</sequence>
<dbReference type="PROSITE" id="PS50082">
    <property type="entry name" value="WD_REPEATS_2"/>
    <property type="match status" value="1"/>
</dbReference>
<feature type="repeat" description="WD" evidence="5">
    <location>
        <begin position="200"/>
        <end position="241"/>
    </location>
</feature>
<name>A0A1Y2AFG8_9TREE</name>
<dbReference type="PRINTS" id="PR00320">
    <property type="entry name" value="GPROTEINBRPT"/>
</dbReference>
<dbReference type="PROSITE" id="PS50294">
    <property type="entry name" value="WD_REPEATS_REGION"/>
    <property type="match status" value="1"/>
</dbReference>
<evidence type="ECO:0000256" key="1">
    <source>
        <dbReference type="ARBA" id="ARBA00004123"/>
    </source>
</evidence>
<dbReference type="SUPFAM" id="SSF50978">
    <property type="entry name" value="WD40 repeat-like"/>
    <property type="match status" value="1"/>
</dbReference>
<keyword evidence="8" id="KW-1185">Reference proteome</keyword>
<organism evidence="7 8">
    <name type="scientific">Naematelia encephala</name>
    <dbReference type="NCBI Taxonomy" id="71784"/>
    <lineage>
        <taxon>Eukaryota</taxon>
        <taxon>Fungi</taxon>
        <taxon>Dikarya</taxon>
        <taxon>Basidiomycota</taxon>
        <taxon>Agaricomycotina</taxon>
        <taxon>Tremellomycetes</taxon>
        <taxon>Tremellales</taxon>
        <taxon>Naemateliaceae</taxon>
        <taxon>Naematelia</taxon>
    </lineage>
</organism>
<dbReference type="SMART" id="SM00320">
    <property type="entry name" value="WD40"/>
    <property type="match status" value="5"/>
</dbReference>
<dbReference type="PANTHER" id="PTHR19865">
    <property type="entry name" value="U3 SMALL NUCLEOLAR RNA INTERACTING PROTEIN 2"/>
    <property type="match status" value="1"/>
</dbReference>
<dbReference type="InterPro" id="IPR020472">
    <property type="entry name" value="WD40_PAC1"/>
</dbReference>
<dbReference type="InterPro" id="IPR001680">
    <property type="entry name" value="WD40_rpt"/>
</dbReference>
<dbReference type="PANTHER" id="PTHR19865:SF0">
    <property type="entry name" value="U3 SMALL NUCLEOLAR RNA-INTERACTING PROTEIN 2"/>
    <property type="match status" value="1"/>
</dbReference>
<feature type="region of interest" description="Disordered" evidence="6">
    <location>
        <begin position="1"/>
        <end position="72"/>
    </location>
</feature>
<dbReference type="STRING" id="71784.A0A1Y2AFG8"/>
<dbReference type="InterPro" id="IPR036322">
    <property type="entry name" value="WD40_repeat_dom_sf"/>
</dbReference>
<feature type="compositionally biased region" description="Low complexity" evidence="6">
    <location>
        <begin position="17"/>
        <end position="26"/>
    </location>
</feature>
<comment type="caution">
    <text evidence="7">The sequence shown here is derived from an EMBL/GenBank/DDBJ whole genome shotgun (WGS) entry which is preliminary data.</text>
</comment>
<dbReference type="Proteomes" id="UP000193986">
    <property type="component" value="Unassembled WGS sequence"/>
</dbReference>
<evidence type="ECO:0000256" key="3">
    <source>
        <dbReference type="ARBA" id="ARBA00022737"/>
    </source>
</evidence>
<protein>
    <submittedName>
        <fullName evidence="7">WD40-repeat-containing domain protein</fullName>
    </submittedName>
</protein>
<dbReference type="InterPro" id="IPR019775">
    <property type="entry name" value="WD40_repeat_CS"/>
</dbReference>
<comment type="subcellular location">
    <subcellularLocation>
        <location evidence="1">Nucleus</location>
    </subcellularLocation>
</comment>
<dbReference type="InterPro" id="IPR039241">
    <property type="entry name" value="Rrp9-like"/>
</dbReference>
<keyword evidence="4" id="KW-0539">Nucleus</keyword>
<reference evidence="7 8" key="1">
    <citation type="submission" date="2016-07" db="EMBL/GenBank/DDBJ databases">
        <title>Pervasive Adenine N6-methylation of Active Genes in Fungi.</title>
        <authorList>
            <consortium name="DOE Joint Genome Institute"/>
            <person name="Mondo S.J."/>
            <person name="Dannebaum R.O."/>
            <person name="Kuo R.C."/>
            <person name="Labutti K."/>
            <person name="Haridas S."/>
            <person name="Kuo A."/>
            <person name="Salamov A."/>
            <person name="Ahrendt S.R."/>
            <person name="Lipzen A."/>
            <person name="Sullivan W."/>
            <person name="Andreopoulos W.B."/>
            <person name="Clum A."/>
            <person name="Lindquist E."/>
            <person name="Daum C."/>
            <person name="Ramamoorthy G.K."/>
            <person name="Gryganskyi A."/>
            <person name="Culley D."/>
            <person name="Magnuson J.K."/>
            <person name="James T.Y."/>
            <person name="O'Malley M.A."/>
            <person name="Stajich J.E."/>
            <person name="Spatafora J.W."/>
            <person name="Visel A."/>
            <person name="Grigoriev I.V."/>
        </authorList>
    </citation>
    <scope>NUCLEOTIDE SEQUENCE [LARGE SCALE GENOMIC DNA]</scope>
    <source>
        <strain evidence="7 8">68-887.2</strain>
    </source>
</reference>
<evidence type="ECO:0000256" key="5">
    <source>
        <dbReference type="PROSITE-ProRule" id="PRU00221"/>
    </source>
</evidence>
<dbReference type="OrthoDB" id="189968at2759"/>
<evidence type="ECO:0000256" key="4">
    <source>
        <dbReference type="ARBA" id="ARBA00023242"/>
    </source>
</evidence>
<evidence type="ECO:0000313" key="8">
    <source>
        <dbReference type="Proteomes" id="UP000193986"/>
    </source>
</evidence>
<keyword evidence="3" id="KW-0677">Repeat</keyword>